<feature type="region of interest" description="Disordered" evidence="10">
    <location>
        <begin position="707"/>
        <end position="746"/>
    </location>
</feature>
<dbReference type="SMART" id="SM01249">
    <property type="entry name" value="KASH"/>
    <property type="match status" value="1"/>
</dbReference>
<evidence type="ECO:0000256" key="6">
    <source>
        <dbReference type="ARBA" id="ARBA00023136"/>
    </source>
</evidence>
<feature type="compositionally biased region" description="Polar residues" evidence="10">
    <location>
        <begin position="1273"/>
        <end position="1293"/>
    </location>
</feature>
<feature type="region of interest" description="Disordered" evidence="10">
    <location>
        <begin position="1505"/>
        <end position="1524"/>
    </location>
</feature>
<feature type="compositionally biased region" description="Polar residues" evidence="10">
    <location>
        <begin position="1146"/>
        <end position="1156"/>
    </location>
</feature>
<feature type="topological domain" description="Perinuclear space" evidence="8">
    <location>
        <begin position="4177"/>
        <end position="4205"/>
    </location>
</feature>
<keyword evidence="5" id="KW-1133">Transmembrane helix</keyword>
<evidence type="ECO:0000256" key="7">
    <source>
        <dbReference type="ARBA" id="ARBA00023242"/>
    </source>
</evidence>
<feature type="compositionally biased region" description="Low complexity" evidence="10">
    <location>
        <begin position="720"/>
        <end position="742"/>
    </location>
</feature>
<dbReference type="FunFam" id="1.20.58.60:FF:000171">
    <property type="entry name" value="Uncharacterized protein, isoform B"/>
    <property type="match status" value="1"/>
</dbReference>
<feature type="coiled-coil region" evidence="9">
    <location>
        <begin position="2743"/>
        <end position="2869"/>
    </location>
</feature>
<feature type="compositionally biased region" description="Basic residues" evidence="10">
    <location>
        <begin position="1246"/>
        <end position="1256"/>
    </location>
</feature>
<evidence type="ECO:0000313" key="12">
    <source>
        <dbReference type="EMBL" id="AFP62003.1"/>
    </source>
</evidence>
<protein>
    <submittedName>
        <fullName evidence="12">Nuclear envelope localization domain protein</fullName>
    </submittedName>
</protein>
<evidence type="ECO:0000256" key="8">
    <source>
        <dbReference type="PROSITE-ProRule" id="PRU00385"/>
    </source>
</evidence>
<keyword evidence="3 8" id="KW-0812">Transmembrane</keyword>
<feature type="compositionally biased region" description="Low complexity" evidence="10">
    <location>
        <begin position="1550"/>
        <end position="1563"/>
    </location>
</feature>
<feature type="compositionally biased region" description="Polar residues" evidence="10">
    <location>
        <begin position="4112"/>
        <end position="4123"/>
    </location>
</feature>
<dbReference type="InterPro" id="IPR018159">
    <property type="entry name" value="Spectrin/alpha-actinin"/>
</dbReference>
<dbReference type="Pfam" id="PF10541">
    <property type="entry name" value="KASH"/>
    <property type="match status" value="1"/>
</dbReference>
<comment type="similarity">
    <text evidence="2">Belongs to the nesprin family.</text>
</comment>
<proteinExistence type="evidence at transcript level"/>
<feature type="topological domain" description="Cytoplasmic" evidence="8">
    <location>
        <begin position="1"/>
        <end position="4155"/>
    </location>
</feature>
<evidence type="ECO:0000256" key="2">
    <source>
        <dbReference type="ARBA" id="ARBA00008619"/>
    </source>
</evidence>
<dbReference type="Pfam" id="PF00435">
    <property type="entry name" value="Spectrin"/>
    <property type="match status" value="2"/>
</dbReference>
<keyword evidence="9" id="KW-0175">Coiled coil</keyword>
<dbReference type="VEuPathDB" id="VectorBase:MDOMA2_004208"/>
<feature type="compositionally biased region" description="Low complexity" evidence="10">
    <location>
        <begin position="1201"/>
        <end position="1213"/>
    </location>
</feature>
<dbReference type="GO" id="GO:0007097">
    <property type="term" value="P:nuclear migration"/>
    <property type="evidence" value="ECO:0007669"/>
    <property type="project" value="TreeGrafter"/>
</dbReference>
<feature type="compositionally biased region" description="Basic residues" evidence="10">
    <location>
        <begin position="1179"/>
        <end position="1188"/>
    </location>
</feature>
<evidence type="ECO:0000256" key="3">
    <source>
        <dbReference type="ARBA" id="ARBA00022692"/>
    </source>
</evidence>
<evidence type="ECO:0000259" key="11">
    <source>
        <dbReference type="PROSITE" id="PS51049"/>
    </source>
</evidence>
<feature type="compositionally biased region" description="Low complexity" evidence="10">
    <location>
        <begin position="837"/>
        <end position="849"/>
    </location>
</feature>
<feature type="coiled-coil region" evidence="9">
    <location>
        <begin position="3118"/>
        <end position="3152"/>
    </location>
</feature>
<dbReference type="GO" id="GO:0005737">
    <property type="term" value="C:cytoplasm"/>
    <property type="evidence" value="ECO:0007669"/>
    <property type="project" value="TreeGrafter"/>
</dbReference>
<dbReference type="EMBL" id="KA647376">
    <property type="protein sequence ID" value="AFP62005.1"/>
    <property type="molecule type" value="mRNA"/>
</dbReference>
<dbReference type="SUPFAM" id="SSF46966">
    <property type="entry name" value="Spectrin repeat"/>
    <property type="match status" value="10"/>
</dbReference>
<feature type="compositionally biased region" description="Basic and acidic residues" evidence="10">
    <location>
        <begin position="1066"/>
        <end position="1079"/>
    </location>
</feature>
<feature type="region of interest" description="Disordered" evidence="10">
    <location>
        <begin position="1143"/>
        <end position="1309"/>
    </location>
</feature>
<feature type="compositionally biased region" description="Polar residues" evidence="10">
    <location>
        <begin position="1425"/>
        <end position="1435"/>
    </location>
</feature>
<keyword evidence="6 8" id="KW-0472">Membrane</keyword>
<keyword evidence="7" id="KW-0539">Nucleus</keyword>
<evidence type="ECO:0000256" key="4">
    <source>
        <dbReference type="ARBA" id="ARBA00022737"/>
    </source>
</evidence>
<feature type="compositionally biased region" description="Basic and acidic residues" evidence="10">
    <location>
        <begin position="1466"/>
        <end position="1482"/>
    </location>
</feature>
<feature type="compositionally biased region" description="Polar residues" evidence="10">
    <location>
        <begin position="1582"/>
        <end position="1594"/>
    </location>
</feature>
<dbReference type="EMBL" id="KA647374">
    <property type="protein sequence ID" value="AFP62003.1"/>
    <property type="molecule type" value="mRNA"/>
</dbReference>
<feature type="compositionally biased region" description="Low complexity" evidence="10">
    <location>
        <begin position="15"/>
        <end position="35"/>
    </location>
</feature>
<dbReference type="CDD" id="cd00176">
    <property type="entry name" value="SPEC"/>
    <property type="match status" value="2"/>
</dbReference>
<feature type="region of interest" description="Disordered" evidence="10">
    <location>
        <begin position="832"/>
        <end position="851"/>
    </location>
</feature>
<evidence type="ECO:0000256" key="10">
    <source>
        <dbReference type="SAM" id="MobiDB-lite"/>
    </source>
</evidence>
<feature type="compositionally biased region" description="Low complexity" evidence="10">
    <location>
        <begin position="43"/>
        <end position="59"/>
    </location>
</feature>
<feature type="compositionally biased region" description="Basic and acidic residues" evidence="10">
    <location>
        <begin position="1617"/>
        <end position="1636"/>
    </location>
</feature>
<evidence type="ECO:0000256" key="5">
    <source>
        <dbReference type="ARBA" id="ARBA00022989"/>
    </source>
</evidence>
<feature type="compositionally biased region" description="Basic and acidic residues" evidence="10">
    <location>
        <begin position="963"/>
        <end position="976"/>
    </location>
</feature>
<comment type="subcellular location">
    <subcellularLocation>
        <location evidence="1">Nucleus membrane</location>
    </subcellularLocation>
</comment>
<feature type="region of interest" description="Disordered" evidence="10">
    <location>
        <begin position="1"/>
        <end position="61"/>
    </location>
</feature>
<feature type="region of interest" description="Disordered" evidence="10">
    <location>
        <begin position="1532"/>
        <end position="1594"/>
    </location>
</feature>
<dbReference type="PANTHER" id="PTHR47535:SF10">
    <property type="entry name" value="MUSCLE-SPECIFIC PROTEIN 300 KDA"/>
    <property type="match status" value="1"/>
</dbReference>
<dbReference type="VEuPathDB" id="VectorBase:MDOA005419"/>
<feature type="coiled-coil region" evidence="9">
    <location>
        <begin position="2122"/>
        <end position="2149"/>
    </location>
</feature>
<name>T1PFA7_MUSDO</name>
<dbReference type="FunFam" id="1.20.58.60:FF:000189">
    <property type="entry name" value="Uncharacterized protein, isoform B"/>
    <property type="match status" value="1"/>
</dbReference>
<keyword evidence="4" id="KW-0677">Repeat</keyword>
<evidence type="ECO:0000256" key="9">
    <source>
        <dbReference type="SAM" id="Coils"/>
    </source>
</evidence>
<sequence>MGPTTLNGTQPPPAQLQQYQQHLQQPQVTTDTQQQHLHHPHQQPHQQQPQQQQQHQQQQAKDVINQEVDELLQSLTTVEGAIAYLPQDSLDGMLQGLKIIQENLEYQEQEAQRLKAVSQTLPTDPGTERLLNDIIDRIDLLLRRTQQGITMIASAVHGQKKRTQELEEYQQHLTSIESWILEVTQELKDLELTADSPTDEPTLKLHVEKSQHLLRTLKERQLSLEDLADKTKHLLAHEDVAPMANSLIEQLQYVITILREQISVATKRIFTIENRIVELRRAKEEEERRKRIEEDQAIQPPVSKVDESLASNDSTVGSSPMPEEEVIPAVYNVETQTSASLEKPKEAVKESATVEAQTSLPLVEAPKDVETVEMAMQTQKEVKPTENITITQIKQFGQETIKIDTVPNVDVPEHQENVEIEARYHQTPQGDIERSTELVLKNVPSTFETTFVEPDETTTEVVVAPDGTKHIVVKKVTRSRQEIVQQQQVSTIATVTDADGNIQVKSTDQINLENIQTVDTTGDDKTGYSTVVTHQTRGTLVDGSNPEAVVVKEFETPPEVVKYEEFREGGASAMPIDPQQIQLATAEGLNQSTIQSIVQQVTRKIVRKTRKIIKRIVIIDGVEHVTEEVVEEPEEIEVTEEEIPPEVNVNIIRTVNGKVVTEEEFNRLTQEPGVVIQEISTDMTDAGGQFAPQQVFDIDSTTITTTTTQMTPTTKHETQEQQQPQPIAETTETTTTTTTTETSESRIHEAPVEIVDLPAPQVEIEKIVEHTLVEQPDRKEVEPSISSNVSVQLVEQLQPKKEADEVEHTVQDIHDIWPVKHHLQPTNIEFSQHTETPAVPSEPSSSVEPIWPLSEETGYPVSLEKYEFDRTIQSDESPPKPIAVTTTVTTTEENMDSHPIEVVEPEEHATPASASVEERETKAMEPVVETTKETITSVVAIEQMPPDAPKDILDQFLMSERQETTPRVDTKSEEVVSVKPPSEMSQEVLTQLLESERQQPMAVSEIKETAIHPQQDEKPLPVESSPAKATITIVKTTVETTLPGVPKPIAEAEEISHIIKREDSEIHEDLPRAEEKPESSLESEVSTEDQFMVRPAEEKPTLDIKSTTQLFITGEATASPITMTAPSIERNGSSVLKVIMAESENSRPTASDQPKVTMTIIETGKVPVASGDDEDDTKRSKKKKKKPKPTTEVEEPKVEAVESPVAEIATEEPVVPEPEELSTVSEIGYEAETATVDEESDDDSGKKKKLSKKKQPLKAPADDDSHMPLSSLEYDTSLPSESLQSEGKIQQETVLELSPESEASSITADTTVRVVEEAIISPESDSPREPIKEIVVPVDVVELTFVQDVQQQTTPREEPKAVEEAIEIEKDVKEIQTSPRVTVEETGQQTSLEVVPDNKEVESQTIHIDVSETEVQTEKLDQPLEYTQPTETSLSVETATEQVQTEEEIKPETSHIFSQTVVISTLEKELQTTPRDSPREPEVSTADVINPLVRELIDDVAIELPEPKIETSEQFTVTEEKPMHESYVQTITPEPQEVGKLPVEQKEQQTSTLELILTSTTDSQTSPREEPSQTVEMAPPSEESSLTSGEPYNLEIQTTVTIPADSDTSEAQPVIYEHTETIELPKKDKKSQRQEGDESSLSDDSPQVNVHVEIDDAHGMEPMVTVQPGDTKKPQTVQLQITKTTVIEQFPDLPVHVSEQNKVSIAAQQTSKPRSRPTSTVTIEEVTSPMEEIAVPITPGPDNDEENIRHEESIWMTAAANIPKEQPAVKDASQALILSESLLHYPGQQTIIIERQDPWKEAKQSIGGRMKHLKEAESHQTPLSNVLHLATLSQQIKEVPLDQRVQEVNDSLTDLEKALEDGNEKLIQTTVITVIEKISTWLETIEYRVYLIRQQTNDGPSEEKVKNYNELNDELNIIGQSVNQLETQLGKSDIVKQPEVQQCVDALKMHVSAVQEKTHDNQDQDIKDLEKWNNFVVLVHRISGLLEDLQERYETVVNQDGTLKQKLSALDELESQNNSTLSQISQLMLNARAFQRDFPGKKVPQDIYTAHEACRNINNNIIAERDRLLQLQALADEYEQTLKEFTNITVLADKLVEGPIVTSSLEQLNNEVQKHRKFFVNLSHCRAMLESLEENIDSETREKHSELHKELYNRATVLLEKASERSSKLVQAASKWTVLEKGMKDELQWLQVAQQRVPDLSAVTSADYDQYTTLYQSLSQDISHHYVKMTHISNIANKLQDLIQAPNLVEETNEALIVLLKLREEVSVYLHRLLVFKDIWTQYVNQTDKMETFVRDSEKELKKIQIPEYPLEQPIEHMRQFWEIKAQFEMHNNIRTEAGNSFEKSLQVIPLADEMLQRQFHAQLEDRCNALAQDIERIQNKIVRSLSSEDVAPEDKLKLVERELQEIYLTMTSMKGVIKNDEELSLYIERLQVLRTRVGFIGNELGRIGLQEPAIEPEKVGELFALSHKITTQIAEELEGAAVLKQQLQAIQEGISNLRKHHAKLSVILDECETAEKLGSDAIEKAVVDCQSVGDDLIGAWQEIMRIRQMLHTLPMRLKMSVSPVKLERDISQLQDDHAFLESKCTNIMTILRNRLALWMRYERQLELVHNSVQETDFMMELLKVHGQVDYERLRKATERLEGLAGDLQNRETLLDDLQTSAKPLIETCDVQIVEQIESAVQEAVVAWNDTSDNLQSLCTRYQRAVELWHKYHNASAQVKEYIEQQMDTVKTFKQPMESMQHAKACQDNLNNQDDKLLELRDMVSKIAADIGLDASNFMHGELEELGQRLENCKEAITTLANVAEAQERERKEIEKNCSDAKEYFDNVRQDISQESRTPKESEDQLNILRNHLQTLARTEEQLKQLREREVENTLPLVENGQQRDETSIIEVLELWQQVFQDTFQEYHRLSTKLVRSQNSTEAFRLWRQYLQHVQSFLSCAIPEDYTALKEQQHLCEIHQNLLVSQQNVLASHTEAEQEQEPEVSEQFKQLTNMHNETLSRITQRNVELERRMDVWNSYRRDLQVLLEWLKEREKERSALQLRYIHLKRLNRLQQRMEILINQMPVGEELCAKLKNEQQELTKFCDDALATSVRMEQASVVQRVNNLKAALETWSGFLTKIKDLEKQYEQKVANVQNQLGAAQQLVSKTEANLPISQEAIQECLGQLRNQRVALSQLTPTLEGLNVLQEELKECISPHDMKSIRQSIWILWQQHSDIDYELSTLINTIEERLMLLANFKNRYERLSKWLDKLEERLERTSDISAVANPEEFAKQLEKQINTELTLRERDREWLLSSAREIMALYADQTQHGEAVRSEVQEKSDTLIDRWDRIKYLCKQRTSKINDLKMTLQRLEERIALLRSWMFEVESELGKPLTFDSYTPPVIEAKLKEHEKIQRSVEQKSSNVGEVLNLVEMLLNDADTWRAHLNTANLALAAQNLETRWKHVCSQSAERKQRILTVWNMLQQLIKLTTEHKAWLQTQETEISALERDLSKLSKEQVEERQQAVEQKLKQLESQEPNLKLLEQIYAKLTSSSGVDPENIQKLTMPTKVMLTKWKQLSSRCHGITDTINKELALYRDFKKAQDEAVHSLSLIQGDIAKLVESTPTTPEEAKEALRRIDSFERKLQKVEVQIQNADKLAAEAKGKLKKQEDLTTIVTLLTQLTTLWREVQTKITTIKTEWVSKAASLGAAAAEAAITATRVGESDAGVQVDTLSKRKLRKAPMARETSITAKDAYIMELETAIAECQTNLNDLQKTICDRTRKPGPQKMSKLLSNAQSSTELVKHLSQLLLSECNASKEDAQTETVAELMLRYATLQSQWKARQQNDQNSSKLPLAYKYQCTHEIGRLTCPLCTQRNWQQIDNDLWRLEQWLQFAEGTQKAQSAPPSNIELLEDVVQDHREFLLDLESHKSIVNSLNVVGDHLATHTLDTDKARQLRDRLQQDNERWNNVCINATKWQGQLQTALMGNSEFHSIIDELCAWLQQTEANIKASEPVDLTEDRAILQAKFEKFKDLRGELERCEPRVVSLQDAADQLLKSVEGSEQESTHTYARTLSRLTDLRLRLQSLRRLSGIYIVKLGAVLGVDGDNLGVSLHMLSSELLDQSVTTLPSSSSMQAAAPNTENANQADGDAADGDVINTTVLARGARFLGRVARASLPIQALMLLLLGVATLVPHGEDYTCMFSNTFARSLEPMLSYPHGPPPT</sequence>
<feature type="region of interest" description="Disordered" evidence="10">
    <location>
        <begin position="1617"/>
        <end position="1647"/>
    </location>
</feature>
<reference evidence="12" key="1">
    <citation type="submission" date="2012-08" db="EMBL/GenBank/DDBJ databases">
        <title>Transcriptome of adult Musca domestica launches a platform for comparative house fly gene expression and characterization of differential gene expression among resistant and susceptible house flies.</title>
        <authorList>
            <person name="Liu N."/>
            <person name="Zhang L."/>
            <person name="Li M."/>
            <person name="Reid W."/>
        </authorList>
    </citation>
    <scope>NUCLEOTIDE SEQUENCE</scope>
    <source>
        <strain evidence="12">ALHF</strain>
        <tissue evidence="12">Whole body</tissue>
    </source>
</reference>
<feature type="compositionally biased region" description="Polar residues" evidence="10">
    <location>
        <begin position="309"/>
        <end position="318"/>
    </location>
</feature>
<dbReference type="GO" id="GO:0034993">
    <property type="term" value="C:meiotic nuclear membrane microtubule tethering complex"/>
    <property type="evidence" value="ECO:0007669"/>
    <property type="project" value="TreeGrafter"/>
</dbReference>
<feature type="region of interest" description="Disordered" evidence="10">
    <location>
        <begin position="284"/>
        <end position="323"/>
    </location>
</feature>
<feature type="domain" description="KASH" evidence="11">
    <location>
        <begin position="4147"/>
        <end position="4205"/>
    </location>
</feature>
<organism evidence="12">
    <name type="scientific">Musca domestica</name>
    <name type="common">House fly</name>
    <dbReference type="NCBI Taxonomy" id="7370"/>
    <lineage>
        <taxon>Eukaryota</taxon>
        <taxon>Metazoa</taxon>
        <taxon>Ecdysozoa</taxon>
        <taxon>Arthropoda</taxon>
        <taxon>Hexapoda</taxon>
        <taxon>Insecta</taxon>
        <taxon>Pterygota</taxon>
        <taxon>Neoptera</taxon>
        <taxon>Endopterygota</taxon>
        <taxon>Diptera</taxon>
        <taxon>Brachycera</taxon>
        <taxon>Muscomorpha</taxon>
        <taxon>Muscoidea</taxon>
        <taxon>Muscidae</taxon>
        <taxon>Musca</taxon>
    </lineage>
</organism>
<dbReference type="GO" id="GO:0051015">
    <property type="term" value="F:actin filament binding"/>
    <property type="evidence" value="ECO:0007669"/>
    <property type="project" value="TreeGrafter"/>
</dbReference>
<dbReference type="InterPro" id="IPR002017">
    <property type="entry name" value="Spectrin_repeat"/>
</dbReference>
<feature type="region of interest" description="Disordered" evidence="10">
    <location>
        <begin position="4112"/>
        <end position="4132"/>
    </location>
</feature>
<dbReference type="Gene3D" id="1.20.58.60">
    <property type="match status" value="8"/>
</dbReference>
<dbReference type="GO" id="GO:0005640">
    <property type="term" value="C:nuclear outer membrane"/>
    <property type="evidence" value="ECO:0007669"/>
    <property type="project" value="TreeGrafter"/>
</dbReference>
<dbReference type="InterPro" id="IPR012315">
    <property type="entry name" value="KASH"/>
</dbReference>
<dbReference type="InterPro" id="IPR052403">
    <property type="entry name" value="LINC-complex_assoc"/>
</dbReference>
<feature type="coiled-coil region" evidence="9">
    <location>
        <begin position="3612"/>
        <end position="3653"/>
    </location>
</feature>
<feature type="coiled-coil region" evidence="9">
    <location>
        <begin position="2061"/>
        <end position="2088"/>
    </location>
</feature>
<dbReference type="PROSITE" id="PS51049">
    <property type="entry name" value="KASH"/>
    <property type="match status" value="1"/>
</dbReference>
<feature type="coiled-coil region" evidence="9">
    <location>
        <begin position="3478"/>
        <end position="3517"/>
    </location>
</feature>
<dbReference type="SMART" id="SM00150">
    <property type="entry name" value="SPEC"/>
    <property type="match status" value="7"/>
</dbReference>
<evidence type="ECO:0000256" key="1">
    <source>
        <dbReference type="ARBA" id="ARBA00004126"/>
    </source>
</evidence>
<accession>T1PFA7</accession>
<feature type="region of interest" description="Disordered" evidence="10">
    <location>
        <begin position="963"/>
        <end position="983"/>
    </location>
</feature>
<feature type="region of interest" description="Disordered" evidence="10">
    <location>
        <begin position="1423"/>
        <end position="1487"/>
    </location>
</feature>
<feature type="compositionally biased region" description="Basic and acidic residues" evidence="10">
    <location>
        <begin position="284"/>
        <end position="294"/>
    </location>
</feature>
<dbReference type="PANTHER" id="PTHR47535">
    <property type="entry name" value="MUSCLE-SPECIFIC PROTEIN 300 KDA, ISOFORM G"/>
    <property type="match status" value="1"/>
</dbReference>
<dbReference type="EMBL" id="KA647372">
    <property type="protein sequence ID" value="AFP62001.1"/>
    <property type="molecule type" value="mRNA"/>
</dbReference>
<feature type="compositionally biased region" description="Basic and acidic residues" evidence="10">
    <location>
        <begin position="1189"/>
        <end position="1200"/>
    </location>
</feature>
<feature type="region of interest" description="Disordered" evidence="10">
    <location>
        <begin position="907"/>
        <end position="927"/>
    </location>
</feature>
<feature type="coiled-coil region" evidence="9">
    <location>
        <begin position="2003"/>
        <end position="2030"/>
    </location>
</feature>
<feature type="region of interest" description="Disordered" evidence="10">
    <location>
        <begin position="1066"/>
        <end position="1090"/>
    </location>
</feature>